<dbReference type="SUPFAM" id="SSF56349">
    <property type="entry name" value="DNA breaking-rejoining enzymes"/>
    <property type="match status" value="1"/>
</dbReference>
<evidence type="ECO:0000256" key="1">
    <source>
        <dbReference type="ARBA" id="ARBA00023172"/>
    </source>
</evidence>
<sequence>MLVERFAGVGPVTPYSLRHTSCTILSADGVRAELVADVLGHVDTRMVLRHYRHQTTPSVTAALPTARRLLGAIGSQ</sequence>
<dbReference type="AlphaFoldDB" id="A0A6J7AIQ6"/>
<feature type="domain" description="Tyr recombinase" evidence="2">
    <location>
        <begin position="1"/>
        <end position="64"/>
    </location>
</feature>
<evidence type="ECO:0000259" key="2">
    <source>
        <dbReference type="PROSITE" id="PS51898"/>
    </source>
</evidence>
<dbReference type="PROSITE" id="PS51898">
    <property type="entry name" value="TYR_RECOMBINASE"/>
    <property type="match status" value="1"/>
</dbReference>
<dbReference type="EMBL" id="CAFABA010000069">
    <property type="protein sequence ID" value="CAB4832727.1"/>
    <property type="molecule type" value="Genomic_DNA"/>
</dbReference>
<evidence type="ECO:0000313" key="3">
    <source>
        <dbReference type="EMBL" id="CAB4832727.1"/>
    </source>
</evidence>
<accession>A0A6J7AIQ6</accession>
<dbReference type="GO" id="GO:0015074">
    <property type="term" value="P:DNA integration"/>
    <property type="evidence" value="ECO:0007669"/>
    <property type="project" value="InterPro"/>
</dbReference>
<gene>
    <name evidence="3" type="ORF">UFOPK3139_01697</name>
</gene>
<protein>
    <submittedName>
        <fullName evidence="3">Unannotated protein</fullName>
    </submittedName>
</protein>
<reference evidence="3" key="1">
    <citation type="submission" date="2020-05" db="EMBL/GenBank/DDBJ databases">
        <authorList>
            <person name="Chiriac C."/>
            <person name="Salcher M."/>
            <person name="Ghai R."/>
            <person name="Kavagutti S V."/>
        </authorList>
    </citation>
    <scope>NUCLEOTIDE SEQUENCE</scope>
</reference>
<dbReference type="InterPro" id="IPR002104">
    <property type="entry name" value="Integrase_catalytic"/>
</dbReference>
<dbReference type="GO" id="GO:0006310">
    <property type="term" value="P:DNA recombination"/>
    <property type="evidence" value="ECO:0007669"/>
    <property type="project" value="UniProtKB-KW"/>
</dbReference>
<proteinExistence type="predicted"/>
<organism evidence="3">
    <name type="scientific">freshwater metagenome</name>
    <dbReference type="NCBI Taxonomy" id="449393"/>
    <lineage>
        <taxon>unclassified sequences</taxon>
        <taxon>metagenomes</taxon>
        <taxon>ecological metagenomes</taxon>
    </lineage>
</organism>
<dbReference type="GO" id="GO:0003677">
    <property type="term" value="F:DNA binding"/>
    <property type="evidence" value="ECO:0007669"/>
    <property type="project" value="InterPro"/>
</dbReference>
<name>A0A6J7AIQ6_9ZZZZ</name>
<dbReference type="InterPro" id="IPR013762">
    <property type="entry name" value="Integrase-like_cat_sf"/>
</dbReference>
<dbReference type="Gene3D" id="1.10.443.10">
    <property type="entry name" value="Intergrase catalytic core"/>
    <property type="match status" value="1"/>
</dbReference>
<dbReference type="InterPro" id="IPR011010">
    <property type="entry name" value="DNA_brk_join_enz"/>
</dbReference>
<dbReference type="Pfam" id="PF00589">
    <property type="entry name" value="Phage_integrase"/>
    <property type="match status" value="1"/>
</dbReference>
<keyword evidence="1" id="KW-0233">DNA recombination</keyword>